<accession>A0ABQ8UBR9</accession>
<feature type="compositionally biased region" description="Low complexity" evidence="1">
    <location>
        <begin position="13"/>
        <end position="32"/>
    </location>
</feature>
<dbReference type="Proteomes" id="UP001141327">
    <property type="component" value="Unassembled WGS sequence"/>
</dbReference>
<evidence type="ECO:0000313" key="2">
    <source>
        <dbReference type="EMBL" id="KAJ4455493.1"/>
    </source>
</evidence>
<evidence type="ECO:0000313" key="3">
    <source>
        <dbReference type="Proteomes" id="UP001141327"/>
    </source>
</evidence>
<name>A0ABQ8UBR9_9EUKA</name>
<reference evidence="2" key="1">
    <citation type="journal article" date="2022" name="bioRxiv">
        <title>Genomics of Preaxostyla Flagellates Illuminates Evolutionary Transitions and the Path Towards Mitochondrial Loss.</title>
        <authorList>
            <person name="Novak L.V.F."/>
            <person name="Treitli S.C."/>
            <person name="Pyrih J."/>
            <person name="Halakuc P."/>
            <person name="Pipaliya S.V."/>
            <person name="Vacek V."/>
            <person name="Brzon O."/>
            <person name="Soukal P."/>
            <person name="Eme L."/>
            <person name="Dacks J.B."/>
            <person name="Karnkowska A."/>
            <person name="Elias M."/>
            <person name="Hampl V."/>
        </authorList>
    </citation>
    <scope>NUCLEOTIDE SEQUENCE</scope>
    <source>
        <strain evidence="2">RCP-MX</strain>
    </source>
</reference>
<comment type="caution">
    <text evidence="2">The sequence shown here is derived from an EMBL/GenBank/DDBJ whole genome shotgun (WGS) entry which is preliminary data.</text>
</comment>
<dbReference type="EMBL" id="JAPMOS010000106">
    <property type="protein sequence ID" value="KAJ4455493.1"/>
    <property type="molecule type" value="Genomic_DNA"/>
</dbReference>
<gene>
    <name evidence="2" type="ORF">PAPYR_9575</name>
</gene>
<feature type="region of interest" description="Disordered" evidence="1">
    <location>
        <begin position="1"/>
        <end position="35"/>
    </location>
</feature>
<organism evidence="2 3">
    <name type="scientific">Paratrimastix pyriformis</name>
    <dbReference type="NCBI Taxonomy" id="342808"/>
    <lineage>
        <taxon>Eukaryota</taxon>
        <taxon>Metamonada</taxon>
        <taxon>Preaxostyla</taxon>
        <taxon>Paratrimastigidae</taxon>
        <taxon>Paratrimastix</taxon>
    </lineage>
</organism>
<sequence length="283" mass="31000">MAFRAQYIKENRSQPPSSSSTTPSPSSLDSADPPSPGVLKFSELRDMWTLELTSAILNEFRSRTNGNHAPWAVMARFARKCVDANRSLEIDPSGNSYFLPYVPTCRIGAAAFKQYHECIAQVIVDMTKAGHTTILHLDIHGQSAVNGTVFRGTHHGLTADLQRLYLPRGTPPFGSVPPNGDLLIITADYVTGFLYRLNRLFAHRLQPSAPQEPEVRFSGGWTVLQYGNPAALPPGRRPRPRPVDINPTPLIPVGISLVTITQRDHAHCPINLHGGLSRGPAVC</sequence>
<dbReference type="Gene3D" id="3.40.630.40">
    <property type="entry name" value="Zn-dependent exopeptidases"/>
    <property type="match status" value="1"/>
</dbReference>
<keyword evidence="3" id="KW-1185">Reference proteome</keyword>
<proteinExistence type="predicted"/>
<evidence type="ECO:0000256" key="1">
    <source>
        <dbReference type="SAM" id="MobiDB-lite"/>
    </source>
</evidence>
<protein>
    <submittedName>
        <fullName evidence="2">Uncharacterized protein</fullName>
    </submittedName>
</protein>